<gene>
    <name evidence="1" type="ORF">L596_000692</name>
</gene>
<evidence type="ECO:0000313" key="2">
    <source>
        <dbReference type="Proteomes" id="UP000298663"/>
    </source>
</evidence>
<sequence length="114" mass="12977">MQNQTGGVSLAEGGLSVQDHFDEPRAVTLVYSRFFKKCRYYSAIFHKICTMMSGNPSNKAALQRPILNARKVLPNDVVNERIQEFLPCIRQIIGNKVKKTLFEHLFTFFMAHGA</sequence>
<organism evidence="1 2">
    <name type="scientific">Steinernema carpocapsae</name>
    <name type="common">Entomopathogenic nematode</name>
    <dbReference type="NCBI Taxonomy" id="34508"/>
    <lineage>
        <taxon>Eukaryota</taxon>
        <taxon>Metazoa</taxon>
        <taxon>Ecdysozoa</taxon>
        <taxon>Nematoda</taxon>
        <taxon>Chromadorea</taxon>
        <taxon>Rhabditida</taxon>
        <taxon>Tylenchina</taxon>
        <taxon>Panagrolaimomorpha</taxon>
        <taxon>Strongyloidoidea</taxon>
        <taxon>Steinernematidae</taxon>
        <taxon>Steinernema</taxon>
    </lineage>
</organism>
<evidence type="ECO:0000313" key="1">
    <source>
        <dbReference type="EMBL" id="TMS32898.1"/>
    </source>
</evidence>
<dbReference type="Proteomes" id="UP000298663">
    <property type="component" value="Unassembled WGS sequence"/>
</dbReference>
<reference evidence="1 2" key="2">
    <citation type="journal article" date="2019" name="G3 (Bethesda)">
        <title>Hybrid Assembly of the Genome of the Entomopathogenic Nematode Steinernema carpocapsae Identifies the X-Chromosome.</title>
        <authorList>
            <person name="Serra L."/>
            <person name="Macchietto M."/>
            <person name="Macias-Munoz A."/>
            <person name="McGill C.J."/>
            <person name="Rodriguez I.M."/>
            <person name="Rodriguez B."/>
            <person name="Murad R."/>
            <person name="Mortazavi A."/>
        </authorList>
    </citation>
    <scope>NUCLEOTIDE SEQUENCE [LARGE SCALE GENOMIC DNA]</scope>
    <source>
        <strain evidence="1 2">ALL</strain>
    </source>
</reference>
<keyword evidence="2" id="KW-1185">Reference proteome</keyword>
<proteinExistence type="predicted"/>
<protein>
    <submittedName>
        <fullName evidence="1">Uncharacterized protein</fullName>
    </submittedName>
</protein>
<dbReference type="EMBL" id="AZBU02000001">
    <property type="protein sequence ID" value="TMS32898.1"/>
    <property type="molecule type" value="Genomic_DNA"/>
</dbReference>
<comment type="caution">
    <text evidence="1">The sequence shown here is derived from an EMBL/GenBank/DDBJ whole genome shotgun (WGS) entry which is preliminary data.</text>
</comment>
<accession>A0A4U8UN25</accession>
<name>A0A4U8UN25_STECR</name>
<dbReference type="AlphaFoldDB" id="A0A4U8UN25"/>
<reference evidence="1 2" key="1">
    <citation type="journal article" date="2015" name="Genome Biol.">
        <title>Comparative genomics of Steinernema reveals deeply conserved gene regulatory networks.</title>
        <authorList>
            <person name="Dillman A.R."/>
            <person name="Macchietto M."/>
            <person name="Porter C.F."/>
            <person name="Rogers A."/>
            <person name="Williams B."/>
            <person name="Antoshechkin I."/>
            <person name="Lee M.M."/>
            <person name="Goodwin Z."/>
            <person name="Lu X."/>
            <person name="Lewis E.E."/>
            <person name="Goodrich-Blair H."/>
            <person name="Stock S.P."/>
            <person name="Adams B.J."/>
            <person name="Sternberg P.W."/>
            <person name="Mortazavi A."/>
        </authorList>
    </citation>
    <scope>NUCLEOTIDE SEQUENCE [LARGE SCALE GENOMIC DNA]</scope>
    <source>
        <strain evidence="1 2">ALL</strain>
    </source>
</reference>